<dbReference type="AlphaFoldDB" id="A0AAE0GM18"/>
<proteinExistence type="predicted"/>
<protein>
    <recommendedName>
        <fullName evidence="4">Flagellar associated protein</fullName>
    </recommendedName>
</protein>
<organism evidence="2 3">
    <name type="scientific">Cymbomonas tetramitiformis</name>
    <dbReference type="NCBI Taxonomy" id="36881"/>
    <lineage>
        <taxon>Eukaryota</taxon>
        <taxon>Viridiplantae</taxon>
        <taxon>Chlorophyta</taxon>
        <taxon>Pyramimonadophyceae</taxon>
        <taxon>Pyramimonadales</taxon>
        <taxon>Pyramimonadaceae</taxon>
        <taxon>Cymbomonas</taxon>
    </lineage>
</organism>
<dbReference type="PANTHER" id="PTHR40429">
    <property type="entry name" value="FLAGELLAR ASSOCIATED PROTEIN"/>
    <property type="match status" value="1"/>
</dbReference>
<accession>A0AAE0GM18</accession>
<sequence>MTSSSCKFGKEDRRKTLPPGNGIFSAIPAIPGPDVYKKEIFTACGTQSESFRQSAPVTPFGKEKSGRNLPRRSRPNLESYNRYPGPGTYTPSVSSIGRQLDSTKHTEAAFQFTLDARKANEDFTSGALGQQQQGQVPKPRGMKEIKSRTASPRPAEVSAKRTAALLLEVDQVIDKADALLAKTAISPTRLPARLGSVKLA</sequence>
<dbReference type="Proteomes" id="UP001190700">
    <property type="component" value="Unassembled WGS sequence"/>
</dbReference>
<dbReference type="PANTHER" id="PTHR40429:SF1">
    <property type="entry name" value="FLAGELLAR ASSOCIATED PROTEIN"/>
    <property type="match status" value="1"/>
</dbReference>
<evidence type="ECO:0000313" key="3">
    <source>
        <dbReference type="Proteomes" id="UP001190700"/>
    </source>
</evidence>
<name>A0AAE0GM18_9CHLO</name>
<dbReference type="EMBL" id="LGRX02004386">
    <property type="protein sequence ID" value="KAK3280470.1"/>
    <property type="molecule type" value="Genomic_DNA"/>
</dbReference>
<evidence type="ECO:0000313" key="2">
    <source>
        <dbReference type="EMBL" id="KAK3280470.1"/>
    </source>
</evidence>
<feature type="region of interest" description="Disordered" evidence="1">
    <location>
        <begin position="47"/>
        <end position="101"/>
    </location>
</feature>
<feature type="region of interest" description="Disordered" evidence="1">
    <location>
        <begin position="124"/>
        <end position="158"/>
    </location>
</feature>
<evidence type="ECO:0000256" key="1">
    <source>
        <dbReference type="SAM" id="MobiDB-lite"/>
    </source>
</evidence>
<evidence type="ECO:0008006" key="4">
    <source>
        <dbReference type="Google" id="ProtNLM"/>
    </source>
</evidence>
<reference evidence="2 3" key="1">
    <citation type="journal article" date="2015" name="Genome Biol. Evol.">
        <title>Comparative Genomics of a Bacterivorous Green Alga Reveals Evolutionary Causalities and Consequences of Phago-Mixotrophic Mode of Nutrition.</title>
        <authorList>
            <person name="Burns J.A."/>
            <person name="Paasch A."/>
            <person name="Narechania A."/>
            <person name="Kim E."/>
        </authorList>
    </citation>
    <scope>NUCLEOTIDE SEQUENCE [LARGE SCALE GENOMIC DNA]</scope>
    <source>
        <strain evidence="2 3">PLY_AMNH</strain>
    </source>
</reference>
<gene>
    <name evidence="2" type="ORF">CYMTET_11694</name>
</gene>
<keyword evidence="3" id="KW-1185">Reference proteome</keyword>
<feature type="region of interest" description="Disordered" evidence="1">
    <location>
        <begin position="1"/>
        <end position="25"/>
    </location>
</feature>
<comment type="caution">
    <text evidence="2">The sequence shown here is derived from an EMBL/GenBank/DDBJ whole genome shotgun (WGS) entry which is preliminary data.</text>
</comment>
<feature type="compositionally biased region" description="Polar residues" evidence="1">
    <location>
        <begin position="47"/>
        <end position="56"/>
    </location>
</feature>